<organism evidence="1">
    <name type="scientific">marine sediment metagenome</name>
    <dbReference type="NCBI Taxonomy" id="412755"/>
    <lineage>
        <taxon>unclassified sequences</taxon>
        <taxon>metagenomes</taxon>
        <taxon>ecological metagenomes</taxon>
    </lineage>
</organism>
<feature type="non-terminal residue" evidence="1">
    <location>
        <position position="422"/>
    </location>
</feature>
<accession>X0T7H4</accession>
<comment type="caution">
    <text evidence="1">The sequence shown here is derived from an EMBL/GenBank/DDBJ whole genome shotgun (WGS) entry which is preliminary data.</text>
</comment>
<dbReference type="AlphaFoldDB" id="X0T7H4"/>
<dbReference type="EMBL" id="BARS01006105">
    <property type="protein sequence ID" value="GAF83286.1"/>
    <property type="molecule type" value="Genomic_DNA"/>
</dbReference>
<reference evidence="1" key="1">
    <citation type="journal article" date="2014" name="Front. Microbiol.">
        <title>High frequency of phylogenetically diverse reductive dehalogenase-homologous genes in deep subseafloor sedimentary metagenomes.</title>
        <authorList>
            <person name="Kawai M."/>
            <person name="Futagami T."/>
            <person name="Toyoda A."/>
            <person name="Takaki Y."/>
            <person name="Nishi S."/>
            <person name="Hori S."/>
            <person name="Arai W."/>
            <person name="Tsubouchi T."/>
            <person name="Morono Y."/>
            <person name="Uchiyama I."/>
            <person name="Ito T."/>
            <person name="Fujiyama A."/>
            <person name="Inagaki F."/>
            <person name="Takami H."/>
        </authorList>
    </citation>
    <scope>NUCLEOTIDE SEQUENCE</scope>
    <source>
        <strain evidence="1">Expedition CK06-06</strain>
    </source>
</reference>
<feature type="non-terminal residue" evidence="1">
    <location>
        <position position="1"/>
    </location>
</feature>
<sequence length="422" mass="47106">NLPCCMTFLVYFIDDRAFVNSPFAEKVTVVGGLATNLFTQQPCIQVSPANLSAFDVIVWDADGTNRQLTLLQGGVGTRINIQYGQWYMCAYNDDGAGNFRFEMNELFGALPSTYYADNTHQGPNLKLAQPLSLGGMSNFGLFNTADYYFNGHISQFKFYQKCRGETRANLWDIDINLAKFGYQESAGAIAPGPAERLNFCYGIPTEYQLFNPVNYAGQYFNITDFNSNESTTPAFCYERADVSYVPGQGFVTDPFFIPAINIPHAQRQRTILESEVSDYGNGLTRLATLHAELDFDDYDAVNDRVINEYFVPPGVGIVNGTFNQIIADIDTLDLDDEIYNVEIQNLPHRSYNGKTKSIDKTIYQLPIESTNDSHGNKITELTVPQKVWIPMNNPGIIPINRLDVQISNEDGTKAVLSAVNDT</sequence>
<protein>
    <submittedName>
        <fullName evidence="1">Uncharacterized protein</fullName>
    </submittedName>
</protein>
<name>X0T7H4_9ZZZZ</name>
<evidence type="ECO:0000313" key="1">
    <source>
        <dbReference type="EMBL" id="GAF83286.1"/>
    </source>
</evidence>
<gene>
    <name evidence="1" type="ORF">S01H1_11939</name>
</gene>
<proteinExistence type="predicted"/>